<dbReference type="Pfam" id="PF00355">
    <property type="entry name" value="Rieske"/>
    <property type="match status" value="1"/>
</dbReference>
<keyword evidence="2" id="KW-0479">Metal-binding</keyword>
<dbReference type="Gene3D" id="2.102.10.10">
    <property type="entry name" value="Rieske [2Fe-2S] iron-sulphur domain"/>
    <property type="match status" value="1"/>
</dbReference>
<dbReference type="EMBL" id="JAAFZH010000015">
    <property type="protein sequence ID" value="NDU98172.1"/>
    <property type="molecule type" value="Genomic_DNA"/>
</dbReference>
<evidence type="ECO:0000256" key="2">
    <source>
        <dbReference type="ARBA" id="ARBA00022723"/>
    </source>
</evidence>
<evidence type="ECO:0000313" key="7">
    <source>
        <dbReference type="Proteomes" id="UP000474175"/>
    </source>
</evidence>
<keyword evidence="4" id="KW-0411">Iron-sulfur</keyword>
<keyword evidence="1" id="KW-0001">2Fe-2S</keyword>
<evidence type="ECO:0000259" key="5">
    <source>
        <dbReference type="PROSITE" id="PS51296"/>
    </source>
</evidence>
<reference evidence="6 7" key="1">
    <citation type="submission" date="2020-02" db="EMBL/GenBank/DDBJ databases">
        <title>Draft genome sequence of two Spirosoma agri KCTC 52727 and Spirosoma terrae KCTC 52035.</title>
        <authorList>
            <person name="Rojas J."/>
            <person name="Ambika Manirajan B."/>
            <person name="Suarez C."/>
            <person name="Ratering S."/>
            <person name="Schnell S."/>
        </authorList>
    </citation>
    <scope>NUCLEOTIDE SEQUENCE [LARGE SCALE GENOMIC DNA]</scope>
    <source>
        <strain evidence="6 7">KCTC 52035</strain>
    </source>
</reference>
<feature type="domain" description="Rieske" evidence="5">
    <location>
        <begin position="75"/>
        <end position="149"/>
    </location>
</feature>
<dbReference type="CDD" id="cd03467">
    <property type="entry name" value="Rieske"/>
    <property type="match status" value="1"/>
</dbReference>
<name>A0A6L9LFQ8_9BACT</name>
<keyword evidence="3" id="KW-0408">Iron</keyword>
<dbReference type="GO" id="GO:0051537">
    <property type="term" value="F:2 iron, 2 sulfur cluster binding"/>
    <property type="evidence" value="ECO:0007669"/>
    <property type="project" value="UniProtKB-KW"/>
</dbReference>
<dbReference type="PROSITE" id="PS51296">
    <property type="entry name" value="RIESKE"/>
    <property type="match status" value="1"/>
</dbReference>
<dbReference type="RefSeq" id="WP_163954306.1">
    <property type="nucleotide sequence ID" value="NZ_JAAFZH010000015.1"/>
</dbReference>
<evidence type="ECO:0000256" key="4">
    <source>
        <dbReference type="ARBA" id="ARBA00023014"/>
    </source>
</evidence>
<comment type="caution">
    <text evidence="6">The sequence shown here is derived from an EMBL/GenBank/DDBJ whole genome shotgun (WGS) entry which is preliminary data.</text>
</comment>
<evidence type="ECO:0000313" key="6">
    <source>
        <dbReference type="EMBL" id="NDU98172.1"/>
    </source>
</evidence>
<protein>
    <submittedName>
        <fullName evidence="6">Rieske (2Fe-2S) protein</fullName>
    </submittedName>
</protein>
<dbReference type="GO" id="GO:0046872">
    <property type="term" value="F:metal ion binding"/>
    <property type="evidence" value="ECO:0007669"/>
    <property type="project" value="UniProtKB-KW"/>
</dbReference>
<accession>A0A6L9LFQ8</accession>
<dbReference type="Proteomes" id="UP000474175">
    <property type="component" value="Unassembled WGS sequence"/>
</dbReference>
<sequence length="152" mass="16404">MENTLPTMDRHEFFRLIGASAGALLLMPWSAGCAKADDENPTTDPDQSLDFVINLAEKGNENLNEKGGYVIVNNVIVAQTKAGDFVAASSRCTCVSPGGTLLVYKPAENQYYCPLHLSRYDTTGKVIVGPAKQALKQYLVADLANGTLRVHT</sequence>
<organism evidence="6 7">
    <name type="scientific">Spirosoma terrae</name>
    <dbReference type="NCBI Taxonomy" id="1968276"/>
    <lineage>
        <taxon>Bacteria</taxon>
        <taxon>Pseudomonadati</taxon>
        <taxon>Bacteroidota</taxon>
        <taxon>Cytophagia</taxon>
        <taxon>Cytophagales</taxon>
        <taxon>Cytophagaceae</taxon>
        <taxon>Spirosoma</taxon>
    </lineage>
</organism>
<evidence type="ECO:0000256" key="3">
    <source>
        <dbReference type="ARBA" id="ARBA00023004"/>
    </source>
</evidence>
<dbReference type="SUPFAM" id="SSF50022">
    <property type="entry name" value="ISP domain"/>
    <property type="match status" value="1"/>
</dbReference>
<gene>
    <name evidence="6" type="ORF">GK108_25030</name>
</gene>
<proteinExistence type="predicted"/>
<evidence type="ECO:0000256" key="1">
    <source>
        <dbReference type="ARBA" id="ARBA00022714"/>
    </source>
</evidence>
<dbReference type="InterPro" id="IPR036922">
    <property type="entry name" value="Rieske_2Fe-2S_sf"/>
</dbReference>
<dbReference type="InterPro" id="IPR017941">
    <property type="entry name" value="Rieske_2Fe-2S"/>
</dbReference>
<keyword evidence="7" id="KW-1185">Reference proteome</keyword>
<dbReference type="AlphaFoldDB" id="A0A6L9LFQ8"/>